<evidence type="ECO:0000256" key="2">
    <source>
        <dbReference type="ARBA" id="ARBA00022692"/>
    </source>
</evidence>
<dbReference type="InterPro" id="IPR046342">
    <property type="entry name" value="CBS_dom_sf"/>
</dbReference>
<evidence type="ECO:0000259" key="11">
    <source>
        <dbReference type="PROSITE" id="PS51846"/>
    </source>
</evidence>
<proteinExistence type="predicted"/>
<feature type="domain" description="CBS" evidence="10">
    <location>
        <begin position="272"/>
        <end position="328"/>
    </location>
</feature>
<organism evidence="12 13">
    <name type="scientific">Hydrogenivirga caldilitoris</name>
    <dbReference type="NCBI Taxonomy" id="246264"/>
    <lineage>
        <taxon>Bacteria</taxon>
        <taxon>Pseudomonadati</taxon>
        <taxon>Aquificota</taxon>
        <taxon>Aquificia</taxon>
        <taxon>Aquificales</taxon>
        <taxon>Aquificaceae</taxon>
        <taxon>Hydrogenivirga</taxon>
    </lineage>
</organism>
<dbReference type="RefSeq" id="WP_121010578.1">
    <property type="nucleotide sequence ID" value="NZ_RCCJ01000001.1"/>
</dbReference>
<comment type="caution">
    <text evidence="12">The sequence shown here is derived from an EMBL/GenBank/DDBJ whole genome shotgun (WGS) entry which is preliminary data.</text>
</comment>
<dbReference type="InterPro" id="IPR002550">
    <property type="entry name" value="CNNM"/>
</dbReference>
<feature type="transmembrane region" description="Helical" evidence="9">
    <location>
        <begin position="124"/>
        <end position="146"/>
    </location>
</feature>
<dbReference type="GO" id="GO:0005886">
    <property type="term" value="C:plasma membrane"/>
    <property type="evidence" value="ECO:0007669"/>
    <property type="project" value="TreeGrafter"/>
</dbReference>
<dbReference type="Gene3D" id="3.10.580.10">
    <property type="entry name" value="CBS-domain"/>
    <property type="match status" value="1"/>
</dbReference>
<keyword evidence="4 8" id="KW-1133">Transmembrane helix</keyword>
<name>A0A497XQT8_9AQUI</name>
<dbReference type="InterPro" id="IPR005170">
    <property type="entry name" value="Transptr-assoc_dom"/>
</dbReference>
<dbReference type="InterPro" id="IPR036318">
    <property type="entry name" value="FAD-bd_PCMH-like_sf"/>
</dbReference>
<dbReference type="GO" id="GO:0050660">
    <property type="term" value="F:flavin adenine dinucleotide binding"/>
    <property type="evidence" value="ECO:0007669"/>
    <property type="project" value="InterPro"/>
</dbReference>
<keyword evidence="5 7" id="KW-0129">CBS domain</keyword>
<evidence type="ECO:0000259" key="10">
    <source>
        <dbReference type="PROSITE" id="PS51371"/>
    </source>
</evidence>
<evidence type="ECO:0000256" key="4">
    <source>
        <dbReference type="ARBA" id="ARBA00022989"/>
    </source>
</evidence>
<keyword evidence="13" id="KW-1185">Reference proteome</keyword>
<gene>
    <name evidence="12" type="ORF">BCF55_0901</name>
</gene>
<accession>A0A497XQT8</accession>
<dbReference type="CDD" id="cd04590">
    <property type="entry name" value="CBS_pair_CorC_HlyC_assoc"/>
    <property type="match status" value="1"/>
</dbReference>
<keyword evidence="3" id="KW-0677">Repeat</keyword>
<evidence type="ECO:0000313" key="13">
    <source>
        <dbReference type="Proteomes" id="UP000267841"/>
    </source>
</evidence>
<dbReference type="PANTHER" id="PTHR22777:SF17">
    <property type="entry name" value="UPF0053 PROTEIN SLL0260"/>
    <property type="match status" value="1"/>
</dbReference>
<dbReference type="Pfam" id="PF01595">
    <property type="entry name" value="CNNM"/>
    <property type="match status" value="1"/>
</dbReference>
<dbReference type="InterPro" id="IPR044751">
    <property type="entry name" value="Ion_transp-like_CBS"/>
</dbReference>
<keyword evidence="2 8" id="KW-0812">Transmembrane</keyword>
<dbReference type="PROSITE" id="PS51371">
    <property type="entry name" value="CBS"/>
    <property type="match status" value="2"/>
</dbReference>
<evidence type="ECO:0000256" key="1">
    <source>
        <dbReference type="ARBA" id="ARBA00004141"/>
    </source>
</evidence>
<evidence type="ECO:0000256" key="3">
    <source>
        <dbReference type="ARBA" id="ARBA00022737"/>
    </source>
</evidence>
<keyword evidence="6 8" id="KW-0472">Membrane</keyword>
<dbReference type="Pfam" id="PF03471">
    <property type="entry name" value="CorC_HlyC"/>
    <property type="match status" value="1"/>
</dbReference>
<feature type="domain" description="CBS" evidence="10">
    <location>
        <begin position="209"/>
        <end position="268"/>
    </location>
</feature>
<dbReference type="EMBL" id="RCCJ01000001">
    <property type="protein sequence ID" value="RLJ70624.1"/>
    <property type="molecule type" value="Genomic_DNA"/>
</dbReference>
<feature type="domain" description="CNNM transmembrane" evidence="11">
    <location>
        <begin position="4"/>
        <end position="190"/>
    </location>
</feature>
<evidence type="ECO:0000256" key="8">
    <source>
        <dbReference type="PROSITE-ProRule" id="PRU01193"/>
    </source>
</evidence>
<dbReference type="SMART" id="SM00116">
    <property type="entry name" value="CBS"/>
    <property type="match status" value="2"/>
</dbReference>
<evidence type="ECO:0000256" key="7">
    <source>
        <dbReference type="PROSITE-ProRule" id="PRU00703"/>
    </source>
</evidence>
<dbReference type="Pfam" id="PF00571">
    <property type="entry name" value="CBS"/>
    <property type="match status" value="2"/>
</dbReference>
<dbReference type="SMART" id="SM01091">
    <property type="entry name" value="CorC_HlyC"/>
    <property type="match status" value="1"/>
</dbReference>
<dbReference type="Proteomes" id="UP000267841">
    <property type="component" value="Unassembled WGS sequence"/>
</dbReference>
<dbReference type="OrthoDB" id="9798188at2"/>
<dbReference type="SUPFAM" id="SSF54631">
    <property type="entry name" value="CBS-domain pair"/>
    <property type="match status" value="1"/>
</dbReference>
<dbReference type="PANTHER" id="PTHR22777">
    <property type="entry name" value="HEMOLYSIN-RELATED"/>
    <property type="match status" value="1"/>
</dbReference>
<dbReference type="InterPro" id="IPR016169">
    <property type="entry name" value="FAD-bd_PCMH_sub2"/>
</dbReference>
<evidence type="ECO:0000313" key="12">
    <source>
        <dbReference type="EMBL" id="RLJ70624.1"/>
    </source>
</evidence>
<evidence type="ECO:0000256" key="6">
    <source>
        <dbReference type="ARBA" id="ARBA00023136"/>
    </source>
</evidence>
<dbReference type="AlphaFoldDB" id="A0A497XQT8"/>
<evidence type="ECO:0000256" key="5">
    <source>
        <dbReference type="ARBA" id="ARBA00023122"/>
    </source>
</evidence>
<comment type="subcellular location">
    <subcellularLocation>
        <location evidence="1">Membrane</location>
        <topology evidence="1">Multi-pass membrane protein</topology>
    </subcellularLocation>
</comment>
<evidence type="ECO:0000256" key="9">
    <source>
        <dbReference type="SAM" id="Phobius"/>
    </source>
</evidence>
<feature type="transmembrane region" description="Helical" evidence="9">
    <location>
        <begin position="12"/>
        <end position="40"/>
    </location>
</feature>
<dbReference type="Gene3D" id="3.30.465.10">
    <property type="match status" value="1"/>
</dbReference>
<protein>
    <submittedName>
        <fullName evidence="12">CBS domain containing-hemolysin-like protein</fullName>
    </submittedName>
</protein>
<dbReference type="SUPFAM" id="SSF56176">
    <property type="entry name" value="FAD-binding/transporter-associated domain-like"/>
    <property type="match status" value="1"/>
</dbReference>
<reference evidence="12 13" key="1">
    <citation type="submission" date="2018-10" db="EMBL/GenBank/DDBJ databases">
        <title>Genomic Encyclopedia of Archaeal and Bacterial Type Strains, Phase II (KMG-II): from individual species to whole genera.</title>
        <authorList>
            <person name="Goeker M."/>
        </authorList>
    </citation>
    <scope>NUCLEOTIDE SEQUENCE [LARGE SCALE GENOMIC DNA]</scope>
    <source>
        <strain evidence="12 13">DSM 16510</strain>
    </source>
</reference>
<dbReference type="InterPro" id="IPR000644">
    <property type="entry name" value="CBS_dom"/>
</dbReference>
<dbReference type="FunFam" id="3.10.580.10:FF:000002">
    <property type="entry name" value="Magnesium/cobalt efflux protein CorC"/>
    <property type="match status" value="1"/>
</dbReference>
<dbReference type="PROSITE" id="PS51846">
    <property type="entry name" value="CNNM"/>
    <property type="match status" value="1"/>
</dbReference>
<feature type="transmembrane region" description="Helical" evidence="9">
    <location>
        <begin position="94"/>
        <end position="112"/>
    </location>
</feature>
<sequence>MEGSLAAIYTDILVFVLLLFASGFFASSEVVFFSVSKPFLMKYSKSRLYRLLMELLSKPKEVLISILIGNELVNVLISSYGAKLFTENLGKEGALLSAVLMSFLIFIFGETLPKNAVLPVADRLSLIYTPVFYLFHTIIFPIRLIFLLPVQNLLKKLGVDSKEEVFELSEEKLLGIIEMGIDAGEFSEDERIMIKKVFEMDEVLVREIMTPRPDIFALPENLKVGEVIEEVRGKGHSRIPVYKEKLDDVTGVVHVKDLLPVNRNKDRVLGEFKREVLFVPEVMSVESLLQELRKAKTQMAIVVDEHGAVSGLVTMYDVLRWLLGDVPEEWEEEKEIEKLSYDMFRIEGSADIEEVAEALGFELPEEYDYDTVSGFVMANLNKVPEKGDEFEYDGFKFIVGEVEKNRVKEVIVKVLKRAEEKT</sequence>